<name>A0A939GGQ2_9BACT</name>
<dbReference type="InterPro" id="IPR041527">
    <property type="entry name" value="YhcG_N"/>
</dbReference>
<sequence length="303" mass="35460">MATMQLFPNADSLIELHQFLRQLVSLDDVAVRGEPDFARVEAYWHIGRIVVETEQQGQDRADYGVHLVETLSQELTQHYGKGYKTSNIWWFKQFYLAFPILHALRGEFIEIRKHLRTELTWTHYRLLLAIDNQQERHFYLHNAADEAWSYRTLNRLIKSRYYYQVALNEDQLLAMPATRKKVGDKEKQRSRVAQARQSLLSRLGWALVERVASGLPMTASKPDVLFFHYKLQRFIGVWANDPNTVLIEQIRKQLDEWAQQQPIEITGYPVALLLNAKNELQFITTANTPTLSDHEKEQIPKSL</sequence>
<organism evidence="2 3">
    <name type="scientific">Fibrella rubiginis</name>
    <dbReference type="NCBI Taxonomy" id="2817060"/>
    <lineage>
        <taxon>Bacteria</taxon>
        <taxon>Pseudomonadati</taxon>
        <taxon>Bacteroidota</taxon>
        <taxon>Cytophagia</taxon>
        <taxon>Cytophagales</taxon>
        <taxon>Spirosomataceae</taxon>
        <taxon>Fibrella</taxon>
    </lineage>
</organism>
<evidence type="ECO:0000313" key="2">
    <source>
        <dbReference type="EMBL" id="MBO0936456.1"/>
    </source>
</evidence>
<evidence type="ECO:0000313" key="3">
    <source>
        <dbReference type="Proteomes" id="UP000664034"/>
    </source>
</evidence>
<dbReference type="PANTHER" id="PTHR30547:SF5">
    <property type="entry name" value="NUCLEASE YHCG-RELATED"/>
    <property type="match status" value="1"/>
</dbReference>
<dbReference type="AlphaFoldDB" id="A0A939GGQ2"/>
<keyword evidence="3" id="KW-1185">Reference proteome</keyword>
<dbReference type="InterPro" id="IPR053148">
    <property type="entry name" value="PD-DEXK-like_domain"/>
</dbReference>
<accession>A0A939GGQ2</accession>
<dbReference type="PANTHER" id="PTHR30547">
    <property type="entry name" value="UNCHARACTERIZED PROTEIN YHCG-RELATED"/>
    <property type="match status" value="1"/>
</dbReference>
<comment type="caution">
    <text evidence="2">The sequence shown here is derived from an EMBL/GenBank/DDBJ whole genome shotgun (WGS) entry which is preliminary data.</text>
</comment>
<reference evidence="2" key="1">
    <citation type="submission" date="2021-03" db="EMBL/GenBank/DDBJ databases">
        <title>Fibrella sp. HMF5335 genome sequencing and assembly.</title>
        <authorList>
            <person name="Kang H."/>
            <person name="Kim H."/>
            <person name="Bae S."/>
            <person name="Joh K."/>
        </authorList>
    </citation>
    <scope>NUCLEOTIDE SEQUENCE</scope>
    <source>
        <strain evidence="2">HMF5335</strain>
    </source>
</reference>
<dbReference type="Proteomes" id="UP000664034">
    <property type="component" value="Unassembled WGS sequence"/>
</dbReference>
<dbReference type="RefSeq" id="WP_207364019.1">
    <property type="nucleotide sequence ID" value="NZ_JAFMYV010000003.1"/>
</dbReference>
<dbReference type="EMBL" id="JAFMYV010000003">
    <property type="protein sequence ID" value="MBO0936456.1"/>
    <property type="molecule type" value="Genomic_DNA"/>
</dbReference>
<evidence type="ECO:0000259" key="1">
    <source>
        <dbReference type="Pfam" id="PF17761"/>
    </source>
</evidence>
<protein>
    <recommendedName>
        <fullName evidence="1">YhcG N-terminal domain-containing protein</fullName>
    </recommendedName>
</protein>
<feature type="domain" description="YhcG N-terminal" evidence="1">
    <location>
        <begin position="39"/>
        <end position="163"/>
    </location>
</feature>
<dbReference type="Pfam" id="PF17761">
    <property type="entry name" value="DUF1016_N"/>
    <property type="match status" value="1"/>
</dbReference>
<proteinExistence type="predicted"/>
<gene>
    <name evidence="2" type="ORF">J2I47_07840</name>
</gene>